<dbReference type="InterPro" id="IPR010998">
    <property type="entry name" value="Integrase_recombinase_N"/>
</dbReference>
<dbReference type="GeneID" id="72467722"/>
<dbReference type="InterPro" id="IPR013762">
    <property type="entry name" value="Integrase-like_cat_sf"/>
</dbReference>
<dbReference type="PANTHER" id="PTHR30349:SF64">
    <property type="entry name" value="PROPHAGE INTEGRASE INTD-RELATED"/>
    <property type="match status" value="1"/>
</dbReference>
<evidence type="ECO:0000259" key="5">
    <source>
        <dbReference type="PROSITE" id="PS51898"/>
    </source>
</evidence>
<comment type="similarity">
    <text evidence="1">Belongs to the 'phage' integrase family.</text>
</comment>
<evidence type="ECO:0000256" key="3">
    <source>
        <dbReference type="ARBA" id="ARBA00023125"/>
    </source>
</evidence>
<dbReference type="Gene3D" id="1.10.443.10">
    <property type="entry name" value="Intergrase catalytic core"/>
    <property type="match status" value="1"/>
</dbReference>
<evidence type="ECO:0000313" key="7">
    <source>
        <dbReference type="Proteomes" id="UP000825483"/>
    </source>
</evidence>
<protein>
    <recommendedName>
        <fullName evidence="5">Tyr recombinase domain-containing protein</fullName>
    </recommendedName>
</protein>
<dbReference type="InterPro" id="IPR004107">
    <property type="entry name" value="Integrase_SAM-like_N"/>
</dbReference>
<evidence type="ECO:0000313" key="6">
    <source>
        <dbReference type="EMBL" id="GJG60314.1"/>
    </source>
</evidence>
<dbReference type="GO" id="GO:0015074">
    <property type="term" value="P:DNA integration"/>
    <property type="evidence" value="ECO:0007669"/>
    <property type="project" value="UniProtKB-KW"/>
</dbReference>
<dbReference type="Pfam" id="PF00589">
    <property type="entry name" value="Phage_integrase"/>
    <property type="match status" value="1"/>
</dbReference>
<keyword evidence="7" id="KW-1185">Reference proteome</keyword>
<feature type="domain" description="Tyr recombinase" evidence="5">
    <location>
        <begin position="202"/>
        <end position="388"/>
    </location>
</feature>
<comment type="caution">
    <text evidence="6">The sequence shown here is derived from an EMBL/GenBank/DDBJ whole genome shotgun (WGS) entry which is preliminary data.</text>
</comment>
<dbReference type="InterPro" id="IPR011010">
    <property type="entry name" value="DNA_brk_join_enz"/>
</dbReference>
<dbReference type="EMBL" id="BPUB01000003">
    <property type="protein sequence ID" value="GJG60314.1"/>
    <property type="molecule type" value="Genomic_DNA"/>
</dbReference>
<dbReference type="GO" id="GO:0003677">
    <property type="term" value="F:DNA binding"/>
    <property type="evidence" value="ECO:0007669"/>
    <property type="project" value="UniProtKB-KW"/>
</dbReference>
<evidence type="ECO:0000256" key="1">
    <source>
        <dbReference type="ARBA" id="ARBA00008857"/>
    </source>
</evidence>
<keyword evidence="2" id="KW-0229">DNA integration</keyword>
<dbReference type="PANTHER" id="PTHR30349">
    <property type="entry name" value="PHAGE INTEGRASE-RELATED"/>
    <property type="match status" value="1"/>
</dbReference>
<dbReference type="InterPro" id="IPR050090">
    <property type="entry name" value="Tyrosine_recombinase_XerCD"/>
</dbReference>
<dbReference type="PROSITE" id="PS51898">
    <property type="entry name" value="TYR_RECOMBINASE"/>
    <property type="match status" value="1"/>
</dbReference>
<dbReference type="Gene3D" id="1.10.150.130">
    <property type="match status" value="1"/>
</dbReference>
<dbReference type="AlphaFoldDB" id="A0A9R1CCZ1"/>
<proteinExistence type="inferred from homology"/>
<evidence type="ECO:0000256" key="2">
    <source>
        <dbReference type="ARBA" id="ARBA00022908"/>
    </source>
</evidence>
<name>A0A9R1CCZ1_9BACT</name>
<keyword evidence="4" id="KW-0233">DNA recombination</keyword>
<dbReference type="InterPro" id="IPR002104">
    <property type="entry name" value="Integrase_catalytic"/>
</dbReference>
<keyword evidence="3" id="KW-0238">DNA-binding</keyword>
<sequence>MEIKDIAGSDIKPLLEYIEEQSSKDNADLYCYEFKHIVETAASHPTLSIEEYKKMLITSAKSGWSQTHRRISLVDKICDYISKGSLPMVQHKRKSLPSEYTSLISTLRKRLASTTLSPRTIENYVDAVWSFCAYLSEHNVQSLKNVTEQLVVAYFNGSDGKTRGRTISRRIRNAILKCLDLWEEGIGDRVVAMLPDCPSGTTIYPGLSKDESAVVEKILISDDASVSYRSKAICSLAFYAGLRESDISSLTCNNVNFKKKVIHIKQQKTGMELTIPLDVICSNLIVNYVRLERPPSQSPYIFIRKKTKGRLARQDMYEASLDVLSVAGVHANKGERKGLHLFRHHMATSLIETGANPAIVSAMLGHRDPSSALRYLNSDLELLKRCSLSISEFA</sequence>
<dbReference type="Pfam" id="PF02899">
    <property type="entry name" value="Phage_int_SAM_1"/>
    <property type="match status" value="1"/>
</dbReference>
<dbReference type="RefSeq" id="WP_223926446.1">
    <property type="nucleotide sequence ID" value="NZ_BPTU01000001.1"/>
</dbReference>
<gene>
    <name evidence="6" type="ORF">PRLR5076_31650</name>
</gene>
<organism evidence="6 7">
    <name type="scientific">Prevotella lacticifex</name>
    <dbReference type="NCBI Taxonomy" id="2854755"/>
    <lineage>
        <taxon>Bacteria</taxon>
        <taxon>Pseudomonadati</taxon>
        <taxon>Bacteroidota</taxon>
        <taxon>Bacteroidia</taxon>
        <taxon>Bacteroidales</taxon>
        <taxon>Prevotellaceae</taxon>
        <taxon>Prevotella</taxon>
    </lineage>
</organism>
<reference evidence="6" key="1">
    <citation type="journal article" date="2022" name="Int. J. Syst. Evol. Microbiol.">
        <title>Prevotella lacticifex sp. nov., isolated from the rumen of cows.</title>
        <authorList>
            <person name="Shinkai T."/>
            <person name="Ikeyama N."/>
            <person name="Kumagai M."/>
            <person name="Ohmori H."/>
            <person name="Sakamoto M."/>
            <person name="Ohkuma M."/>
            <person name="Mitsumori M."/>
        </authorList>
    </citation>
    <scope>NUCLEOTIDE SEQUENCE</scope>
    <source>
        <strain evidence="6">R5076</strain>
    </source>
</reference>
<dbReference type="Proteomes" id="UP000825483">
    <property type="component" value="Unassembled WGS sequence"/>
</dbReference>
<dbReference type="SUPFAM" id="SSF56349">
    <property type="entry name" value="DNA breaking-rejoining enzymes"/>
    <property type="match status" value="1"/>
</dbReference>
<dbReference type="GO" id="GO:0006310">
    <property type="term" value="P:DNA recombination"/>
    <property type="evidence" value="ECO:0007669"/>
    <property type="project" value="UniProtKB-KW"/>
</dbReference>
<accession>A0A9R1CCZ1</accession>
<evidence type="ECO:0000256" key="4">
    <source>
        <dbReference type="ARBA" id="ARBA00023172"/>
    </source>
</evidence>